<evidence type="ECO:0000256" key="2">
    <source>
        <dbReference type="ARBA" id="ARBA00010857"/>
    </source>
</evidence>
<dbReference type="InterPro" id="IPR036915">
    <property type="entry name" value="Cyclin-like_sf"/>
</dbReference>
<reference evidence="10 11" key="1">
    <citation type="journal article" date="2016" name="Mol. Biol. Evol.">
        <title>Comparative Genomics of Early-Diverging Mushroom-Forming Fungi Provides Insights into the Origins of Lignocellulose Decay Capabilities.</title>
        <authorList>
            <person name="Nagy L.G."/>
            <person name="Riley R."/>
            <person name="Tritt A."/>
            <person name="Adam C."/>
            <person name="Daum C."/>
            <person name="Floudas D."/>
            <person name="Sun H."/>
            <person name="Yadav J.S."/>
            <person name="Pangilinan J."/>
            <person name="Larsson K.H."/>
            <person name="Matsuura K."/>
            <person name="Barry K."/>
            <person name="Labutti K."/>
            <person name="Kuo R."/>
            <person name="Ohm R.A."/>
            <person name="Bhattacharya S.S."/>
            <person name="Shirouzu T."/>
            <person name="Yoshinaga Y."/>
            <person name="Martin F.M."/>
            <person name="Grigoriev I.V."/>
            <person name="Hibbett D.S."/>
        </authorList>
    </citation>
    <scope>NUCLEOTIDE SEQUENCE [LARGE SCALE GENOMIC DNA]</scope>
    <source>
        <strain evidence="10 11">CBS 109695</strain>
    </source>
</reference>
<evidence type="ECO:0000256" key="7">
    <source>
        <dbReference type="ARBA" id="ARBA00023163"/>
    </source>
</evidence>
<keyword evidence="4" id="KW-0863">Zinc-finger</keyword>
<comment type="similarity">
    <text evidence="2">Belongs to the TFIIB family.</text>
</comment>
<evidence type="ECO:0000256" key="3">
    <source>
        <dbReference type="ARBA" id="ARBA00022723"/>
    </source>
</evidence>
<protein>
    <recommendedName>
        <fullName evidence="9">Transcription factor TFIIB cyclin-like domain-containing protein</fullName>
    </recommendedName>
</protein>
<evidence type="ECO:0000259" key="9">
    <source>
        <dbReference type="Pfam" id="PF00382"/>
    </source>
</evidence>
<name>A0A166CFL7_9AGAM</name>
<keyword evidence="5" id="KW-0862">Zinc</keyword>
<evidence type="ECO:0000313" key="11">
    <source>
        <dbReference type="Proteomes" id="UP000076532"/>
    </source>
</evidence>
<dbReference type="GO" id="GO:0008270">
    <property type="term" value="F:zinc ion binding"/>
    <property type="evidence" value="ECO:0007669"/>
    <property type="project" value="UniProtKB-KW"/>
</dbReference>
<dbReference type="Proteomes" id="UP000076532">
    <property type="component" value="Unassembled WGS sequence"/>
</dbReference>
<dbReference type="PANTHER" id="PTHR11618:SF4">
    <property type="entry name" value="TRANSCRIPTION FACTOR IIIB 90 KDA SUBUNIT"/>
    <property type="match status" value="1"/>
</dbReference>
<dbReference type="GO" id="GO:0005634">
    <property type="term" value="C:nucleus"/>
    <property type="evidence" value="ECO:0007669"/>
    <property type="project" value="UniProtKB-SubCell"/>
</dbReference>
<dbReference type="SUPFAM" id="SSF47954">
    <property type="entry name" value="Cyclin-like"/>
    <property type="match status" value="1"/>
</dbReference>
<dbReference type="AlphaFoldDB" id="A0A166CFL7"/>
<dbReference type="STRING" id="436010.A0A166CFL7"/>
<keyword evidence="11" id="KW-1185">Reference proteome</keyword>
<comment type="subcellular location">
    <subcellularLocation>
        <location evidence="1">Nucleus</location>
    </subcellularLocation>
</comment>
<dbReference type="GO" id="GO:0017025">
    <property type="term" value="F:TBP-class protein binding"/>
    <property type="evidence" value="ECO:0007669"/>
    <property type="project" value="InterPro"/>
</dbReference>
<gene>
    <name evidence="10" type="ORF">FIBSPDRAFT_753191</name>
</gene>
<accession>A0A166CFL7</accession>
<dbReference type="GO" id="GO:0070897">
    <property type="term" value="P:transcription preinitiation complex assembly"/>
    <property type="evidence" value="ECO:0007669"/>
    <property type="project" value="InterPro"/>
</dbReference>
<sequence length="148" mass="16346">GNWGSNESREQTIANASRKIQSLASAITRLAATRLYTLAVEYKFTKGRKSHNVVAVCLYVACRQKETRNYMLIDFSDLLQVRRDTFSPPPLPSTSLMVAIPPISTSACPWSIHRTTYPASLRSSSSARRPKRYPPIPCALSSVLTATG</sequence>
<keyword evidence="7" id="KW-0804">Transcription</keyword>
<feature type="non-terminal residue" evidence="10">
    <location>
        <position position="1"/>
    </location>
</feature>
<proteinExistence type="inferred from homology"/>
<keyword evidence="8" id="KW-0539">Nucleus</keyword>
<dbReference type="GO" id="GO:0000995">
    <property type="term" value="F:RNA polymerase III general transcription initiation factor activity"/>
    <property type="evidence" value="ECO:0007669"/>
    <property type="project" value="TreeGrafter"/>
</dbReference>
<dbReference type="GO" id="GO:0097550">
    <property type="term" value="C:transcription preinitiation complex"/>
    <property type="evidence" value="ECO:0007669"/>
    <property type="project" value="TreeGrafter"/>
</dbReference>
<evidence type="ECO:0000256" key="5">
    <source>
        <dbReference type="ARBA" id="ARBA00022833"/>
    </source>
</evidence>
<feature type="domain" description="Transcription factor TFIIB cyclin-like" evidence="9">
    <location>
        <begin position="10"/>
        <end position="86"/>
    </location>
</feature>
<dbReference type="InterPro" id="IPR013150">
    <property type="entry name" value="TFIIB_cyclin"/>
</dbReference>
<evidence type="ECO:0000256" key="4">
    <source>
        <dbReference type="ARBA" id="ARBA00022771"/>
    </source>
</evidence>
<dbReference type="GO" id="GO:0001006">
    <property type="term" value="F:RNA polymerase III type 3 promoter sequence-specific DNA binding"/>
    <property type="evidence" value="ECO:0007669"/>
    <property type="project" value="TreeGrafter"/>
</dbReference>
<evidence type="ECO:0000256" key="8">
    <source>
        <dbReference type="ARBA" id="ARBA00023242"/>
    </source>
</evidence>
<dbReference type="PANTHER" id="PTHR11618">
    <property type="entry name" value="TRANSCRIPTION INITIATION FACTOR IIB-RELATED"/>
    <property type="match status" value="1"/>
</dbReference>
<dbReference type="Gene3D" id="1.10.472.10">
    <property type="entry name" value="Cyclin-like"/>
    <property type="match status" value="1"/>
</dbReference>
<evidence type="ECO:0000256" key="6">
    <source>
        <dbReference type="ARBA" id="ARBA00023015"/>
    </source>
</evidence>
<keyword evidence="6" id="KW-0805">Transcription regulation</keyword>
<dbReference type="GO" id="GO:0000126">
    <property type="term" value="C:transcription factor TFIIIB complex"/>
    <property type="evidence" value="ECO:0007669"/>
    <property type="project" value="TreeGrafter"/>
</dbReference>
<dbReference type="EMBL" id="KV417630">
    <property type="protein sequence ID" value="KZP13614.1"/>
    <property type="molecule type" value="Genomic_DNA"/>
</dbReference>
<dbReference type="OrthoDB" id="511529at2759"/>
<organism evidence="10 11">
    <name type="scientific">Athelia psychrophila</name>
    <dbReference type="NCBI Taxonomy" id="1759441"/>
    <lineage>
        <taxon>Eukaryota</taxon>
        <taxon>Fungi</taxon>
        <taxon>Dikarya</taxon>
        <taxon>Basidiomycota</taxon>
        <taxon>Agaricomycotina</taxon>
        <taxon>Agaricomycetes</taxon>
        <taxon>Agaricomycetidae</taxon>
        <taxon>Atheliales</taxon>
        <taxon>Atheliaceae</taxon>
        <taxon>Athelia</taxon>
    </lineage>
</organism>
<evidence type="ECO:0000313" key="10">
    <source>
        <dbReference type="EMBL" id="KZP13614.1"/>
    </source>
</evidence>
<dbReference type="Pfam" id="PF00382">
    <property type="entry name" value="TFIIB"/>
    <property type="match status" value="1"/>
</dbReference>
<dbReference type="InterPro" id="IPR000812">
    <property type="entry name" value="TFIIB"/>
</dbReference>
<evidence type="ECO:0000256" key="1">
    <source>
        <dbReference type="ARBA" id="ARBA00004123"/>
    </source>
</evidence>
<keyword evidence="3" id="KW-0479">Metal-binding</keyword>